<dbReference type="STRING" id="251229.Chro_5176"/>
<dbReference type="RefSeq" id="WP_015157084.1">
    <property type="nucleotide sequence ID" value="NC_019695.1"/>
</dbReference>
<dbReference type="InParanoid" id="K9U7Y0"/>
<keyword evidence="12 13" id="KW-0998">Cell outer membrane</keyword>
<dbReference type="InterPro" id="IPR021731">
    <property type="entry name" value="AMIN_dom"/>
</dbReference>
<dbReference type="EMBL" id="CP003597">
    <property type="protein sequence ID" value="AFY90546.1"/>
    <property type="molecule type" value="Genomic_DNA"/>
</dbReference>
<dbReference type="PATRIC" id="fig|251229.3.peg.6043"/>
<dbReference type="KEGG" id="cthe:Chro_5176"/>
<evidence type="ECO:0000313" key="20">
    <source>
        <dbReference type="Proteomes" id="UP000010384"/>
    </source>
</evidence>
<feature type="compositionally biased region" description="Low complexity" evidence="15">
    <location>
        <begin position="172"/>
        <end position="197"/>
    </location>
</feature>
<evidence type="ECO:0000256" key="9">
    <source>
        <dbReference type="ARBA" id="ARBA00023065"/>
    </source>
</evidence>
<dbReference type="eggNOG" id="COG4773">
    <property type="taxonomic scope" value="Bacteria"/>
</dbReference>
<name>K9U7Y0_CHRTP</name>
<dbReference type="Pfam" id="PF11741">
    <property type="entry name" value="AMIN"/>
    <property type="match status" value="1"/>
</dbReference>
<evidence type="ECO:0000256" key="14">
    <source>
        <dbReference type="RuleBase" id="RU003357"/>
    </source>
</evidence>
<sequence length="867" mass="94480">MLKLWQRSLFLAGVFSVSIVPVVCVEDRVFAQSAIEMRSPVTVTGVRLNQTASGLEVLLETTSSESLSVVTSGYGKTYVANIPNAQLALPEEKSFRQDNPTAGIAVVSVTPQGANGIRVIAIGSGGLPTAKLRQSNGNSILSLTAPTAPTAQTPIPAPPEGETAPPQPPTQPGESTPEAQGEAPAPQAPAPQDGTAAGDEEQEIVVTGEQEETGYSVPNASTATKTDTPLRDIPQSIQVVPQQVIEDRNVRNVTQALETVSGVVGAGSISGSSAGGRIIRGFQQDGNFRNGYRDAPNFYILSSPIGTIEQVEVLKGPASVLFGGLEPGGIVNVTTKQPLSEPFYNLEFEVGNRNFYQPKIDLSGPLTEDKNLLYRFIAGYESTDGFQDFVNTDETTIAPSITWKLGERTNLNLYYEYTDFSGNPPEGSSALLSDGSLTPRNRYISYPDLQDVDISAQRFGYTLTHEFNDNWQIRSAFAALDADTKDTQIYATAIEDDRFATIEGYDADYGYKNYFAQIDLLGKFNTGSISHQLLFGFDFNDFTDSYQGLFTNLPVLDILNPNYDIPEPESEPFFEFENQVDSYGLYLQDQIALGDRVKLLIGGRYDWISSSLETIDFSLENPTDESERYDGAFSPRIGLVYQPSDTISLYASYSRSFRAQTGSGASALGFDPTRGTQYEVGIKADWLEGRLSTTLAAYHLTKTNVITDDPNNPQLSIQTGKQRSQGIELDIAGEILPGWKAIASYAYTDAEVTEDNTFPVGNRLVGVPENQASLWTTYEIQSGSLQGLGFGLGLFYVGARQGDLDNSFKIDDYFRTDAALYYRRGQFNAAINIRNLFDTDYISSGSGRFFLERGAPFTIVGSVGWEF</sequence>
<dbReference type="InterPro" id="IPR010105">
    <property type="entry name" value="TonB_sidphr_rcpt"/>
</dbReference>
<dbReference type="InterPro" id="IPR000531">
    <property type="entry name" value="Beta-barrel_TonB"/>
</dbReference>
<evidence type="ECO:0000256" key="10">
    <source>
        <dbReference type="ARBA" id="ARBA00023077"/>
    </source>
</evidence>
<dbReference type="PANTHER" id="PTHR32552">
    <property type="entry name" value="FERRICHROME IRON RECEPTOR-RELATED"/>
    <property type="match status" value="1"/>
</dbReference>
<dbReference type="Gene3D" id="2.170.130.10">
    <property type="entry name" value="TonB-dependent receptor, plug domain"/>
    <property type="match status" value="1"/>
</dbReference>
<evidence type="ECO:0000256" key="4">
    <source>
        <dbReference type="ARBA" id="ARBA00022452"/>
    </source>
</evidence>
<dbReference type="Pfam" id="PF07715">
    <property type="entry name" value="Plug"/>
    <property type="match status" value="1"/>
</dbReference>
<protein>
    <submittedName>
        <fullName evidence="19">TonB-dependent siderophore receptor</fullName>
    </submittedName>
</protein>
<evidence type="ECO:0000256" key="7">
    <source>
        <dbReference type="ARBA" id="ARBA00022729"/>
    </source>
</evidence>
<dbReference type="Gene3D" id="2.40.170.20">
    <property type="entry name" value="TonB-dependent receptor, beta-barrel domain"/>
    <property type="match status" value="1"/>
</dbReference>
<keyword evidence="7" id="KW-0732">Signal</keyword>
<dbReference type="AlphaFoldDB" id="K9U7Y0"/>
<evidence type="ECO:0000259" key="17">
    <source>
        <dbReference type="Pfam" id="PF07715"/>
    </source>
</evidence>
<accession>K9U7Y0</accession>
<keyword evidence="9" id="KW-0406">Ion transport</keyword>
<comment type="subcellular location">
    <subcellularLocation>
        <location evidence="1 13">Cell outer membrane</location>
        <topology evidence="1 13">Multi-pass membrane protein</topology>
    </subcellularLocation>
</comment>
<dbReference type="InterPro" id="IPR039426">
    <property type="entry name" value="TonB-dep_rcpt-like"/>
</dbReference>
<dbReference type="InterPro" id="IPR037066">
    <property type="entry name" value="Plug_dom_sf"/>
</dbReference>
<keyword evidence="10 14" id="KW-0798">TonB box</keyword>
<evidence type="ECO:0000313" key="19">
    <source>
        <dbReference type="EMBL" id="AFY90546.1"/>
    </source>
</evidence>
<gene>
    <name evidence="19" type="ORF">Chro_5176</name>
</gene>
<evidence type="ECO:0000259" key="16">
    <source>
        <dbReference type="Pfam" id="PF00593"/>
    </source>
</evidence>
<dbReference type="InterPro" id="IPR036942">
    <property type="entry name" value="Beta-barrel_TonB_sf"/>
</dbReference>
<proteinExistence type="inferred from homology"/>
<dbReference type="OrthoDB" id="503423at2"/>
<keyword evidence="11 13" id="KW-0472">Membrane</keyword>
<feature type="compositionally biased region" description="Pro residues" evidence="15">
    <location>
        <begin position="155"/>
        <end position="171"/>
    </location>
</feature>
<feature type="compositionally biased region" description="Low complexity" evidence="15">
    <location>
        <begin position="144"/>
        <end position="154"/>
    </location>
</feature>
<keyword evidence="6 13" id="KW-0812">Transmembrane</keyword>
<evidence type="ECO:0000256" key="2">
    <source>
        <dbReference type="ARBA" id="ARBA00009810"/>
    </source>
</evidence>
<keyword evidence="4 13" id="KW-1134">Transmembrane beta strand</keyword>
<dbReference type="FunFam" id="2.40.170.20:FF:000005">
    <property type="entry name" value="TonB-dependent siderophore receptor"/>
    <property type="match status" value="1"/>
</dbReference>
<dbReference type="PROSITE" id="PS52016">
    <property type="entry name" value="TONB_DEPENDENT_REC_3"/>
    <property type="match status" value="1"/>
</dbReference>
<organism evidence="19 20">
    <name type="scientific">Chroococcidiopsis thermalis (strain PCC 7203)</name>
    <dbReference type="NCBI Taxonomy" id="251229"/>
    <lineage>
        <taxon>Bacteria</taxon>
        <taxon>Bacillati</taxon>
        <taxon>Cyanobacteriota</taxon>
        <taxon>Cyanophyceae</taxon>
        <taxon>Chroococcidiopsidales</taxon>
        <taxon>Chroococcidiopsidaceae</taxon>
        <taxon>Chroococcidiopsis</taxon>
    </lineage>
</organism>
<comment type="similarity">
    <text evidence="2 13 14">Belongs to the TonB-dependent receptor family.</text>
</comment>
<dbReference type="CDD" id="cd01347">
    <property type="entry name" value="ligand_gated_channel"/>
    <property type="match status" value="1"/>
</dbReference>
<dbReference type="GO" id="GO:0009279">
    <property type="term" value="C:cell outer membrane"/>
    <property type="evidence" value="ECO:0007669"/>
    <property type="project" value="UniProtKB-SubCell"/>
</dbReference>
<keyword evidence="3 13" id="KW-0813">Transport</keyword>
<dbReference type="FunFam" id="2.170.130.10:FF:000001">
    <property type="entry name" value="Catecholate siderophore TonB-dependent receptor"/>
    <property type="match status" value="1"/>
</dbReference>
<evidence type="ECO:0000256" key="5">
    <source>
        <dbReference type="ARBA" id="ARBA00022496"/>
    </source>
</evidence>
<evidence type="ECO:0000256" key="6">
    <source>
        <dbReference type="ARBA" id="ARBA00022692"/>
    </source>
</evidence>
<evidence type="ECO:0000256" key="8">
    <source>
        <dbReference type="ARBA" id="ARBA00023004"/>
    </source>
</evidence>
<evidence type="ECO:0000256" key="1">
    <source>
        <dbReference type="ARBA" id="ARBA00004571"/>
    </source>
</evidence>
<dbReference type="NCBIfam" id="TIGR01783">
    <property type="entry name" value="TonB-siderophor"/>
    <property type="match status" value="1"/>
</dbReference>
<reference evidence="19 20" key="1">
    <citation type="submission" date="2012-06" db="EMBL/GenBank/DDBJ databases">
        <title>Finished chromosome of genome of Chroococcidiopsis thermalis PCC 7203.</title>
        <authorList>
            <consortium name="US DOE Joint Genome Institute"/>
            <person name="Gugger M."/>
            <person name="Coursin T."/>
            <person name="Rippka R."/>
            <person name="Tandeau De Marsac N."/>
            <person name="Huntemann M."/>
            <person name="Wei C.-L."/>
            <person name="Han J."/>
            <person name="Detter J.C."/>
            <person name="Han C."/>
            <person name="Tapia R."/>
            <person name="Davenport K."/>
            <person name="Daligault H."/>
            <person name="Erkkila T."/>
            <person name="Gu W."/>
            <person name="Munk A.C.C."/>
            <person name="Teshima H."/>
            <person name="Xu Y."/>
            <person name="Chain P."/>
            <person name="Chen A."/>
            <person name="Krypides N."/>
            <person name="Mavromatis K."/>
            <person name="Markowitz V."/>
            <person name="Szeto E."/>
            <person name="Ivanova N."/>
            <person name="Mikhailova N."/>
            <person name="Ovchinnikova G."/>
            <person name="Pagani I."/>
            <person name="Pati A."/>
            <person name="Goodwin L."/>
            <person name="Peters L."/>
            <person name="Pitluck S."/>
            <person name="Woyke T."/>
            <person name="Kerfeld C."/>
        </authorList>
    </citation>
    <scope>NUCLEOTIDE SEQUENCE [LARGE SCALE GENOMIC DNA]</scope>
    <source>
        <strain evidence="19 20">PCC 7203</strain>
    </source>
</reference>
<feature type="domain" description="TonB-dependent receptor-like beta-barrel" evidence="16">
    <location>
        <begin position="403"/>
        <end position="836"/>
    </location>
</feature>
<dbReference type="InterPro" id="IPR012910">
    <property type="entry name" value="Plug_dom"/>
</dbReference>
<keyword evidence="5" id="KW-0410">Iron transport</keyword>
<keyword evidence="8" id="KW-0408">Iron</keyword>
<evidence type="ECO:0000256" key="13">
    <source>
        <dbReference type="PROSITE-ProRule" id="PRU01360"/>
    </source>
</evidence>
<dbReference type="Proteomes" id="UP000010384">
    <property type="component" value="Chromosome"/>
</dbReference>
<keyword evidence="19" id="KW-0675">Receptor</keyword>
<evidence type="ECO:0000259" key="18">
    <source>
        <dbReference type="Pfam" id="PF11741"/>
    </source>
</evidence>
<dbReference type="HOGENOM" id="CLU_008287_9_4_3"/>
<dbReference type="SUPFAM" id="SSF56935">
    <property type="entry name" value="Porins"/>
    <property type="match status" value="1"/>
</dbReference>
<dbReference type="GO" id="GO:0038023">
    <property type="term" value="F:signaling receptor activity"/>
    <property type="evidence" value="ECO:0007669"/>
    <property type="project" value="InterPro"/>
</dbReference>
<feature type="region of interest" description="Disordered" evidence="15">
    <location>
        <begin position="140"/>
        <end position="229"/>
    </location>
</feature>
<evidence type="ECO:0000256" key="11">
    <source>
        <dbReference type="ARBA" id="ARBA00023136"/>
    </source>
</evidence>
<dbReference type="Pfam" id="PF00593">
    <property type="entry name" value="TonB_dep_Rec_b-barrel"/>
    <property type="match status" value="1"/>
</dbReference>
<dbReference type="PANTHER" id="PTHR32552:SF68">
    <property type="entry name" value="FERRICHROME OUTER MEMBRANE TRANSPORTER_PHAGE RECEPTOR"/>
    <property type="match status" value="1"/>
</dbReference>
<keyword evidence="20" id="KW-1185">Reference proteome</keyword>
<feature type="domain" description="TonB-dependent receptor plug" evidence="17">
    <location>
        <begin position="230"/>
        <end position="330"/>
    </location>
</feature>
<evidence type="ECO:0000256" key="3">
    <source>
        <dbReference type="ARBA" id="ARBA00022448"/>
    </source>
</evidence>
<evidence type="ECO:0000256" key="12">
    <source>
        <dbReference type="ARBA" id="ARBA00023237"/>
    </source>
</evidence>
<dbReference type="GO" id="GO:0015344">
    <property type="term" value="F:siderophore uptake transmembrane transporter activity"/>
    <property type="evidence" value="ECO:0007669"/>
    <property type="project" value="TreeGrafter"/>
</dbReference>
<dbReference type="GO" id="GO:0015891">
    <property type="term" value="P:siderophore transport"/>
    <property type="evidence" value="ECO:0007669"/>
    <property type="project" value="InterPro"/>
</dbReference>
<feature type="domain" description="AMIN" evidence="18">
    <location>
        <begin position="46"/>
        <end position="120"/>
    </location>
</feature>
<evidence type="ECO:0000256" key="15">
    <source>
        <dbReference type="SAM" id="MobiDB-lite"/>
    </source>
</evidence>
<feature type="compositionally biased region" description="Polar residues" evidence="15">
    <location>
        <begin position="216"/>
        <end position="227"/>
    </location>
</feature>